<dbReference type="Gene3D" id="3.40.50.300">
    <property type="entry name" value="P-loop containing nucleotide triphosphate hydrolases"/>
    <property type="match status" value="1"/>
</dbReference>
<gene>
    <name evidence="3" type="ORF">PTSG_05191</name>
</gene>
<dbReference type="GO" id="GO:0003924">
    <property type="term" value="F:GTPase activity"/>
    <property type="evidence" value="ECO:0007669"/>
    <property type="project" value="InterPro"/>
</dbReference>
<reference evidence="3" key="1">
    <citation type="submission" date="2009-08" db="EMBL/GenBank/DDBJ databases">
        <title>Annotation of Salpingoeca rosetta.</title>
        <authorList>
            <consortium name="The Broad Institute Genome Sequencing Platform"/>
            <person name="Russ C."/>
            <person name="Cuomo C."/>
            <person name="Burger G."/>
            <person name="Gray M.W."/>
            <person name="Holland P.W.H."/>
            <person name="King N."/>
            <person name="Lang F.B.F."/>
            <person name="Roger A.J."/>
            <person name="Ruiz-Trillo I."/>
            <person name="Young S.K."/>
            <person name="Zeng Q."/>
            <person name="Gargeya S."/>
            <person name="Alvarado L."/>
            <person name="Berlin A."/>
            <person name="Chapman S.B."/>
            <person name="Chen Z."/>
            <person name="Freedman E."/>
            <person name="Gellesch M."/>
            <person name="Goldberg J."/>
            <person name="Griggs A."/>
            <person name="Gujja S."/>
            <person name="Heilman E."/>
            <person name="Heiman D."/>
            <person name="Howarth C."/>
            <person name="Mehta T."/>
            <person name="Neiman D."/>
            <person name="Pearson M."/>
            <person name="Roberts A."/>
            <person name="Saif S."/>
            <person name="Shea T."/>
            <person name="Shenoy N."/>
            <person name="Sisk P."/>
            <person name="Stolte C."/>
            <person name="Sykes S."/>
            <person name="White J."/>
            <person name="Yandava C."/>
            <person name="Haas B."/>
            <person name="Nusbaum C."/>
            <person name="Birren B."/>
        </authorList>
    </citation>
    <scope>NUCLEOTIDE SEQUENCE [LARGE SCALE GENOMIC DNA]</scope>
    <source>
        <strain evidence="3">ATCC 50818</strain>
    </source>
</reference>
<keyword evidence="2" id="KW-0342">GTP-binding</keyword>
<dbReference type="PANTHER" id="PTHR24070">
    <property type="entry name" value="RAS, DI-RAS, AND RHEB FAMILY MEMBERS OF SMALL GTPASE SUPERFAMILY"/>
    <property type="match status" value="1"/>
</dbReference>
<dbReference type="FunFam" id="3.40.50.300:FF:001423">
    <property type="entry name" value="Ras family GTPase"/>
    <property type="match status" value="1"/>
</dbReference>
<keyword evidence="1" id="KW-0547">Nucleotide-binding</keyword>
<dbReference type="InterPro" id="IPR020849">
    <property type="entry name" value="Small_GTPase_Ras-type"/>
</dbReference>
<dbReference type="STRING" id="946362.F2UAS1"/>
<dbReference type="eggNOG" id="KOG0395">
    <property type="taxonomic scope" value="Eukaryota"/>
</dbReference>
<dbReference type="PROSITE" id="PS51419">
    <property type="entry name" value="RAB"/>
    <property type="match status" value="1"/>
</dbReference>
<proteinExistence type="predicted"/>
<keyword evidence="4" id="KW-1185">Reference proteome</keyword>
<dbReference type="InterPro" id="IPR027417">
    <property type="entry name" value="P-loop_NTPase"/>
</dbReference>
<organism evidence="4">
    <name type="scientific">Salpingoeca rosetta (strain ATCC 50818 / BSB-021)</name>
    <dbReference type="NCBI Taxonomy" id="946362"/>
    <lineage>
        <taxon>Eukaryota</taxon>
        <taxon>Choanoflagellata</taxon>
        <taxon>Craspedida</taxon>
        <taxon>Salpingoecidae</taxon>
        <taxon>Salpingoeca</taxon>
    </lineage>
</organism>
<dbReference type="GO" id="GO:0005525">
    <property type="term" value="F:GTP binding"/>
    <property type="evidence" value="ECO:0007669"/>
    <property type="project" value="UniProtKB-KW"/>
</dbReference>
<evidence type="ECO:0000256" key="1">
    <source>
        <dbReference type="ARBA" id="ARBA00022741"/>
    </source>
</evidence>
<sequence length="177" mass="19819">MKEFKVCLLGSGSVGKSALAIQFTEDRFVQSYDPTVEDCYRKQVTFNDEPVMLEIIDTAGTEQFTSMVEIYIKNCQGFILVYDVTKKSTFDDLEAIKDKVWQTKKATKKRPPPMLVVGNKVDVDGREVLFATGHGRAKEWKATFLETSAKTRTNVEDAFQGMVQKLAQGNKGGCTLL</sequence>
<dbReference type="AlphaFoldDB" id="F2UAS1"/>
<dbReference type="SUPFAM" id="SSF52540">
    <property type="entry name" value="P-loop containing nucleoside triphosphate hydrolases"/>
    <property type="match status" value="1"/>
</dbReference>
<dbReference type="InterPro" id="IPR001806">
    <property type="entry name" value="Small_GTPase"/>
</dbReference>
<evidence type="ECO:0000313" key="4">
    <source>
        <dbReference type="Proteomes" id="UP000007799"/>
    </source>
</evidence>
<protein>
    <submittedName>
        <fullName evidence="3">Uncharacterized protein</fullName>
    </submittedName>
</protein>
<dbReference type="RefSeq" id="XP_004993769.1">
    <property type="nucleotide sequence ID" value="XM_004993712.1"/>
</dbReference>
<dbReference type="InterPro" id="IPR005225">
    <property type="entry name" value="Small_GTP-bd"/>
</dbReference>
<dbReference type="PROSITE" id="PS51421">
    <property type="entry name" value="RAS"/>
    <property type="match status" value="1"/>
</dbReference>
<evidence type="ECO:0000313" key="3">
    <source>
        <dbReference type="EMBL" id="EGD73487.1"/>
    </source>
</evidence>
<dbReference type="InParanoid" id="F2UAS1"/>
<dbReference type="Proteomes" id="UP000007799">
    <property type="component" value="Unassembled WGS sequence"/>
</dbReference>
<accession>F2UAS1</accession>
<dbReference type="NCBIfam" id="TIGR00231">
    <property type="entry name" value="small_GTP"/>
    <property type="match status" value="1"/>
</dbReference>
<dbReference type="SMART" id="SM00174">
    <property type="entry name" value="RHO"/>
    <property type="match status" value="1"/>
</dbReference>
<dbReference type="CDD" id="cd00876">
    <property type="entry name" value="Ras"/>
    <property type="match status" value="1"/>
</dbReference>
<dbReference type="KEGG" id="sre:PTSG_05191"/>
<dbReference type="PRINTS" id="PR00449">
    <property type="entry name" value="RASTRNSFRMNG"/>
</dbReference>
<dbReference type="GeneID" id="16074348"/>
<dbReference type="OMA" id="CESINCP"/>
<dbReference type="GO" id="GO:0007165">
    <property type="term" value="P:signal transduction"/>
    <property type="evidence" value="ECO:0007669"/>
    <property type="project" value="InterPro"/>
</dbReference>
<dbReference type="SMART" id="SM00173">
    <property type="entry name" value="RAS"/>
    <property type="match status" value="1"/>
</dbReference>
<name>F2UAS1_SALR5</name>
<dbReference type="SMART" id="SM00175">
    <property type="entry name" value="RAB"/>
    <property type="match status" value="1"/>
</dbReference>
<dbReference type="OrthoDB" id="5976022at2759"/>
<evidence type="ECO:0000256" key="2">
    <source>
        <dbReference type="ARBA" id="ARBA00023134"/>
    </source>
</evidence>
<dbReference type="EMBL" id="GL832966">
    <property type="protein sequence ID" value="EGD73487.1"/>
    <property type="molecule type" value="Genomic_DNA"/>
</dbReference>
<dbReference type="Pfam" id="PF00071">
    <property type="entry name" value="Ras"/>
    <property type="match status" value="1"/>
</dbReference>
<dbReference type="GO" id="GO:0016020">
    <property type="term" value="C:membrane"/>
    <property type="evidence" value="ECO:0007669"/>
    <property type="project" value="InterPro"/>
</dbReference>